<dbReference type="EMBL" id="CAMXCT010000001">
    <property type="protein sequence ID" value="CAI3971673.1"/>
    <property type="molecule type" value="Genomic_DNA"/>
</dbReference>
<accession>A0A9P1FD87</accession>
<name>A0A9P1FD87_9DINO</name>
<evidence type="ECO:0000313" key="12">
    <source>
        <dbReference type="EMBL" id="CAI3971673.1"/>
    </source>
</evidence>
<dbReference type="EC" id="1.6.5.9" evidence="2"/>
<gene>
    <name evidence="12" type="ORF">C1SCF055_LOCUS263</name>
</gene>
<evidence type="ECO:0000256" key="3">
    <source>
        <dbReference type="ARBA" id="ARBA00022630"/>
    </source>
</evidence>
<evidence type="ECO:0000259" key="10">
    <source>
        <dbReference type="Pfam" id="PF07992"/>
    </source>
</evidence>
<dbReference type="OrthoDB" id="3244603at2759"/>
<protein>
    <recommendedName>
        <fullName evidence="2">NADH:ubiquinone reductase (non-electrogenic)</fullName>
        <ecNumber evidence="2">1.6.5.9</ecNumber>
    </recommendedName>
</protein>
<organism evidence="12">
    <name type="scientific">Cladocopium goreaui</name>
    <dbReference type="NCBI Taxonomy" id="2562237"/>
    <lineage>
        <taxon>Eukaryota</taxon>
        <taxon>Sar</taxon>
        <taxon>Alveolata</taxon>
        <taxon>Dinophyceae</taxon>
        <taxon>Suessiales</taxon>
        <taxon>Symbiodiniaceae</taxon>
        <taxon>Cladocopium</taxon>
    </lineage>
</organism>
<evidence type="ECO:0000256" key="4">
    <source>
        <dbReference type="ARBA" id="ARBA00022827"/>
    </source>
</evidence>
<dbReference type="PRINTS" id="PR00411">
    <property type="entry name" value="PNDRDTASEI"/>
</dbReference>
<feature type="domain" description="External alternative NADH-ubiquinone oxidoreductase-like C-terminal" evidence="11">
    <location>
        <begin position="354"/>
        <end position="409"/>
    </location>
</feature>
<feature type="domain" description="FAD/NAD(P)-binding" evidence="10">
    <location>
        <begin position="6"/>
        <end position="330"/>
    </location>
</feature>
<evidence type="ECO:0000256" key="1">
    <source>
        <dbReference type="ARBA" id="ARBA00005272"/>
    </source>
</evidence>
<keyword evidence="7" id="KW-0520">NAD</keyword>
<dbReference type="InterPro" id="IPR054585">
    <property type="entry name" value="NDH2-like_C"/>
</dbReference>
<keyword evidence="3" id="KW-0285">Flavoprotein</keyword>
<dbReference type="InterPro" id="IPR023753">
    <property type="entry name" value="FAD/NAD-binding_dom"/>
</dbReference>
<dbReference type="Proteomes" id="UP001152797">
    <property type="component" value="Unassembled WGS sequence"/>
</dbReference>
<proteinExistence type="inferred from homology"/>
<comment type="similarity">
    <text evidence="1">Belongs to the NADH dehydrogenase family.</text>
</comment>
<dbReference type="EMBL" id="CAMXCT030000001">
    <property type="protein sequence ID" value="CAL4758985.1"/>
    <property type="molecule type" value="Genomic_DNA"/>
</dbReference>
<reference evidence="12" key="1">
    <citation type="submission" date="2022-10" db="EMBL/GenBank/DDBJ databases">
        <authorList>
            <person name="Chen Y."/>
            <person name="Dougan E. K."/>
            <person name="Chan C."/>
            <person name="Rhodes N."/>
            <person name="Thang M."/>
        </authorList>
    </citation>
    <scope>NUCLEOTIDE SEQUENCE</scope>
</reference>
<evidence type="ECO:0000256" key="8">
    <source>
        <dbReference type="ARBA" id="ARBA00047599"/>
    </source>
</evidence>
<dbReference type="PANTHER" id="PTHR43706:SF47">
    <property type="entry name" value="EXTERNAL NADH-UBIQUINONE OXIDOREDUCTASE 1, MITOCHONDRIAL-RELATED"/>
    <property type="match status" value="1"/>
</dbReference>
<dbReference type="Pfam" id="PF22366">
    <property type="entry name" value="NDH2_C"/>
    <property type="match status" value="1"/>
</dbReference>
<dbReference type="PRINTS" id="PR00368">
    <property type="entry name" value="FADPNR"/>
</dbReference>
<evidence type="ECO:0000313" key="14">
    <source>
        <dbReference type="Proteomes" id="UP001152797"/>
    </source>
</evidence>
<evidence type="ECO:0000256" key="7">
    <source>
        <dbReference type="ARBA" id="ARBA00023027"/>
    </source>
</evidence>
<dbReference type="EMBL" id="CAMXCT020000001">
    <property type="protein sequence ID" value="CAL1125048.1"/>
    <property type="molecule type" value="Genomic_DNA"/>
</dbReference>
<dbReference type="SUPFAM" id="SSF51905">
    <property type="entry name" value="FAD/NAD(P)-binding domain"/>
    <property type="match status" value="1"/>
</dbReference>
<dbReference type="GO" id="GO:0050136">
    <property type="term" value="F:NADH dehydrogenase (quinone) (non-electrogenic) activity"/>
    <property type="evidence" value="ECO:0007669"/>
    <property type="project" value="UniProtKB-EC"/>
</dbReference>
<dbReference type="GO" id="GO:0005739">
    <property type="term" value="C:mitochondrion"/>
    <property type="evidence" value="ECO:0007669"/>
    <property type="project" value="UniProtKB-ARBA"/>
</dbReference>
<evidence type="ECO:0000256" key="6">
    <source>
        <dbReference type="ARBA" id="ARBA00023002"/>
    </source>
</evidence>
<keyword evidence="5" id="KW-0809">Transit peptide</keyword>
<dbReference type="Gene3D" id="3.50.50.100">
    <property type="match status" value="1"/>
</dbReference>
<sequence>MSRRHRVVVIGGGFGGLHVVRGLRKAPVDITLVDRRNYHLFQPLLYQVATGGLSPANIAGPMRSILRRQQNVTVLLEELLDFDPTNKEIVTNEGRIEYDTLVVAAGVTHSYFGHDEWESIAPGLKTIDDATAIRGRILSAFEQAEAERDPELRKQHLTFVIVGAGPTGVELAGALAELSRHSLKHDFRNINPSDARIIVVDAAPGVLTTYPEELSSKACGFLKRLGVEVHTSAMVTDLQPGQVTLKKDDTTEVIKAATVLWAAGVQSTPLAAKLAKATGAQTDRAGRLHVEPNLSLSGHENIFVIGDMANCTGPDDKPLPGVAPVAIQQGDYVAKLIQRRLEGKNLPPFAYHNRGNMATVGRAAAIAEIGRFRFAGFVAWLLWLFVHLMQIVQFQNRLLVLIQWSWRYFTHSRPARLITVEAGRRQASHDAEV</sequence>
<dbReference type="AlphaFoldDB" id="A0A9P1FD87"/>
<evidence type="ECO:0000313" key="13">
    <source>
        <dbReference type="EMBL" id="CAL1125048.1"/>
    </source>
</evidence>
<reference evidence="13" key="2">
    <citation type="submission" date="2024-04" db="EMBL/GenBank/DDBJ databases">
        <authorList>
            <person name="Chen Y."/>
            <person name="Shah S."/>
            <person name="Dougan E. K."/>
            <person name="Thang M."/>
            <person name="Chan C."/>
        </authorList>
    </citation>
    <scope>NUCLEOTIDE SEQUENCE [LARGE SCALE GENOMIC DNA]</scope>
</reference>
<dbReference type="PANTHER" id="PTHR43706">
    <property type="entry name" value="NADH DEHYDROGENASE"/>
    <property type="match status" value="1"/>
</dbReference>
<dbReference type="InterPro" id="IPR045024">
    <property type="entry name" value="NDH-2"/>
</dbReference>
<evidence type="ECO:0000256" key="2">
    <source>
        <dbReference type="ARBA" id="ARBA00012637"/>
    </source>
</evidence>
<evidence type="ECO:0000256" key="5">
    <source>
        <dbReference type="ARBA" id="ARBA00022946"/>
    </source>
</evidence>
<evidence type="ECO:0000256" key="9">
    <source>
        <dbReference type="ARBA" id="ARBA00049010"/>
    </source>
</evidence>
<comment type="catalytic activity">
    <reaction evidence="8">
        <text>a quinone + NADH + H(+) = a quinol + NAD(+)</text>
        <dbReference type="Rhea" id="RHEA:46160"/>
        <dbReference type="ChEBI" id="CHEBI:15378"/>
        <dbReference type="ChEBI" id="CHEBI:24646"/>
        <dbReference type="ChEBI" id="CHEBI:57540"/>
        <dbReference type="ChEBI" id="CHEBI:57945"/>
        <dbReference type="ChEBI" id="CHEBI:132124"/>
        <dbReference type="EC" id="1.6.5.9"/>
    </reaction>
</comment>
<keyword evidence="6" id="KW-0560">Oxidoreductase</keyword>
<keyword evidence="4" id="KW-0274">FAD</keyword>
<comment type="caution">
    <text evidence="12">The sequence shown here is derived from an EMBL/GenBank/DDBJ whole genome shotgun (WGS) entry which is preliminary data.</text>
</comment>
<keyword evidence="14" id="KW-1185">Reference proteome</keyword>
<evidence type="ECO:0000259" key="11">
    <source>
        <dbReference type="Pfam" id="PF22366"/>
    </source>
</evidence>
<comment type="catalytic activity">
    <reaction evidence="9">
        <text>a ubiquinone + NADH + H(+) = a ubiquinol + NAD(+)</text>
        <dbReference type="Rhea" id="RHEA:23152"/>
        <dbReference type="Rhea" id="RHEA-COMP:9565"/>
        <dbReference type="Rhea" id="RHEA-COMP:9566"/>
        <dbReference type="ChEBI" id="CHEBI:15378"/>
        <dbReference type="ChEBI" id="CHEBI:16389"/>
        <dbReference type="ChEBI" id="CHEBI:17976"/>
        <dbReference type="ChEBI" id="CHEBI:57540"/>
        <dbReference type="ChEBI" id="CHEBI:57945"/>
    </reaction>
</comment>
<dbReference type="InterPro" id="IPR036188">
    <property type="entry name" value="FAD/NAD-bd_sf"/>
</dbReference>
<dbReference type="Pfam" id="PF07992">
    <property type="entry name" value="Pyr_redox_2"/>
    <property type="match status" value="1"/>
</dbReference>